<reference evidence="3" key="1">
    <citation type="submission" date="2016-10" db="EMBL/GenBank/DDBJ databases">
        <title>The High Quality Genome of Vibrio alginolyticus K01M1.</title>
        <authorList>
            <person name="Wendling C."/>
            <person name="Chibani C.M."/>
            <person name="Hertel R."/>
            <person name="Sproer C."/>
            <person name="Bunk B."/>
            <person name="Overmann J."/>
            <person name="Roth O."/>
            <person name="Liesegang H."/>
        </authorList>
    </citation>
    <scope>NUCLEOTIDE SEQUENCE</scope>
    <source>
        <strain evidence="3">K05K4</strain>
    </source>
</reference>
<dbReference type="InterPro" id="IPR001173">
    <property type="entry name" value="Glyco_trans_2-like"/>
</dbReference>
<keyword evidence="3" id="KW-0808">Transferase</keyword>
<dbReference type="Gene3D" id="3.90.550.10">
    <property type="entry name" value="Spore Coat Polysaccharide Biosynthesis Protein SpsA, Chain A"/>
    <property type="match status" value="1"/>
</dbReference>
<gene>
    <name evidence="3" type="ORF">K05K4_01850</name>
</gene>
<dbReference type="SUPFAM" id="SSF53448">
    <property type="entry name" value="Nucleotide-diphospho-sugar transferases"/>
    <property type="match status" value="1"/>
</dbReference>
<proteinExistence type="predicted"/>
<evidence type="ECO:0000256" key="1">
    <source>
        <dbReference type="SAM" id="Coils"/>
    </source>
</evidence>
<dbReference type="RefSeq" id="WP_086046451.1">
    <property type="nucleotide sequence ID" value="NZ_CP017889.1"/>
</dbReference>
<dbReference type="AlphaFoldDB" id="A0A1W6T8B2"/>
<feature type="coiled-coil region" evidence="1">
    <location>
        <begin position="229"/>
        <end position="256"/>
    </location>
</feature>
<organism evidence="3">
    <name type="scientific">Vibrio alginolyticus</name>
    <dbReference type="NCBI Taxonomy" id="663"/>
    <lineage>
        <taxon>Bacteria</taxon>
        <taxon>Pseudomonadati</taxon>
        <taxon>Pseudomonadota</taxon>
        <taxon>Gammaproteobacteria</taxon>
        <taxon>Vibrionales</taxon>
        <taxon>Vibrionaceae</taxon>
        <taxon>Vibrio</taxon>
    </lineage>
</organism>
<dbReference type="Pfam" id="PF00535">
    <property type="entry name" value="Glycos_transf_2"/>
    <property type="match status" value="1"/>
</dbReference>
<feature type="domain" description="Glycosyltransferase 2-like" evidence="2">
    <location>
        <begin position="18"/>
        <end position="163"/>
    </location>
</feature>
<dbReference type="EMBL" id="CP017902">
    <property type="protein sequence ID" value="ARP17081.1"/>
    <property type="molecule type" value="Genomic_DNA"/>
</dbReference>
<dbReference type="GO" id="GO:0016740">
    <property type="term" value="F:transferase activity"/>
    <property type="evidence" value="ECO:0007669"/>
    <property type="project" value="UniProtKB-KW"/>
</dbReference>
<evidence type="ECO:0000259" key="2">
    <source>
        <dbReference type="Pfam" id="PF00535"/>
    </source>
</evidence>
<keyword evidence="1" id="KW-0175">Coiled coil</keyword>
<protein>
    <submittedName>
        <fullName evidence="3">Glycosyl transferase family 2</fullName>
    </submittedName>
</protein>
<name>A0A1W6T8B2_VIBAL</name>
<evidence type="ECO:0000313" key="3">
    <source>
        <dbReference type="EMBL" id="ARP17081.1"/>
    </source>
</evidence>
<accession>A0A1W6T8B2</accession>
<sequence>MTQEHVQVLEDVVYVFFCYKQSSYLDKTLPAALHQTAWPSQLLVLDDCSPDDSHEKILSLLEFAPKGLNIEYRHNTQNVGLVSQINSLRGQYQNKLIIVQAGDDIAMPNRVEETYETWLKNGKPSLIIGSYDKISEQGNIIEPFESIKQNKKPYTLENIINRKCAVDGCCAAFTSDVLNEFAPYNKDIINEDRINVLRAFLLNGIHHENKKWIQYRLGGISTFAKETREEKYNNTVINAQRELQDLKMNLRDAQSKNANEAVSAIKKRMRSAEFMASLPQSNFALYSEAICYLVKTLDYRTVLKVLRRLK</sequence>
<dbReference type="InterPro" id="IPR029044">
    <property type="entry name" value="Nucleotide-diphossugar_trans"/>
</dbReference>